<protein>
    <submittedName>
        <fullName evidence="2">Uncharacterized protein</fullName>
    </submittedName>
</protein>
<proteinExistence type="predicted"/>
<dbReference type="Proteomes" id="UP000751190">
    <property type="component" value="Unassembled WGS sequence"/>
</dbReference>
<evidence type="ECO:0000313" key="2">
    <source>
        <dbReference type="EMBL" id="KAG8462352.1"/>
    </source>
</evidence>
<evidence type="ECO:0000313" key="3">
    <source>
        <dbReference type="Proteomes" id="UP000751190"/>
    </source>
</evidence>
<feature type="signal peptide" evidence="1">
    <location>
        <begin position="1"/>
        <end position="23"/>
    </location>
</feature>
<sequence length="233" mass="26271">MQSHMRWRGVVVVLGALGPRAHARRLCNLQDILAAMPPGSSALARYVTAVYGAATSKRAALLEWFASHLRDEVEIVYKKHLPRHLLNVCRWMREPTAINDVHTLLSSWFPRSALWVHRLPGRVPCNAPFERHPKVPIEAFVNGTMEHGWGDDALTNATHNWPTPDELNRTLFARAYAANHADDLFIEVMHRRTGHCFEDMAFWMARARGSGLWYTPGAHSGVVVLSRELGGVE</sequence>
<name>A0A8J6C569_DIALT</name>
<evidence type="ECO:0000256" key="1">
    <source>
        <dbReference type="SAM" id="SignalP"/>
    </source>
</evidence>
<keyword evidence="1" id="KW-0732">Signal</keyword>
<gene>
    <name evidence="2" type="ORF">KFE25_012172</name>
</gene>
<accession>A0A8J6C569</accession>
<comment type="caution">
    <text evidence="2">The sequence shown here is derived from an EMBL/GenBank/DDBJ whole genome shotgun (WGS) entry which is preliminary data.</text>
</comment>
<reference evidence="2" key="1">
    <citation type="submission" date="2021-05" db="EMBL/GenBank/DDBJ databases">
        <title>The genome of the haptophyte Pavlova lutheri (Diacronema luteri, Pavlovales) - a model for lipid biosynthesis in eukaryotic algae.</title>
        <authorList>
            <person name="Hulatt C.J."/>
            <person name="Posewitz M.C."/>
        </authorList>
    </citation>
    <scope>NUCLEOTIDE SEQUENCE</scope>
    <source>
        <strain evidence="2">NIVA-4/92</strain>
    </source>
</reference>
<keyword evidence="3" id="KW-1185">Reference proteome</keyword>
<feature type="chain" id="PRO_5035277311" evidence="1">
    <location>
        <begin position="24"/>
        <end position="233"/>
    </location>
</feature>
<dbReference type="AlphaFoldDB" id="A0A8J6C569"/>
<organism evidence="2 3">
    <name type="scientific">Diacronema lutheri</name>
    <name type="common">Unicellular marine alga</name>
    <name type="synonym">Monochrysis lutheri</name>
    <dbReference type="NCBI Taxonomy" id="2081491"/>
    <lineage>
        <taxon>Eukaryota</taxon>
        <taxon>Haptista</taxon>
        <taxon>Haptophyta</taxon>
        <taxon>Pavlovophyceae</taxon>
        <taxon>Pavlovales</taxon>
        <taxon>Pavlovaceae</taxon>
        <taxon>Diacronema</taxon>
    </lineage>
</organism>
<dbReference type="EMBL" id="JAGTXO010000021">
    <property type="protein sequence ID" value="KAG8462352.1"/>
    <property type="molecule type" value="Genomic_DNA"/>
</dbReference>